<dbReference type="Proteomes" id="UP000242015">
    <property type="component" value="Unassembled WGS sequence"/>
</dbReference>
<evidence type="ECO:0000313" key="2">
    <source>
        <dbReference type="Proteomes" id="UP000242015"/>
    </source>
</evidence>
<reference evidence="1 2" key="1">
    <citation type="submission" date="2017-04" db="EMBL/GenBank/DDBJ databases">
        <title>Novel microbial lineages endemic to geothermal iron-oxide mats fill important gaps in the evolutionary history of Archaea.</title>
        <authorList>
            <person name="Jay Z.J."/>
            <person name="Beam J.P."/>
            <person name="Dlakic M."/>
            <person name="Rusch D.B."/>
            <person name="Kozubal M.A."/>
            <person name="Inskeep W.P."/>
        </authorList>
    </citation>
    <scope>NUCLEOTIDE SEQUENCE [LARGE SCALE GENOMIC DNA]</scope>
    <source>
        <strain evidence="1">BE_D</strain>
    </source>
</reference>
<evidence type="ECO:0000313" key="1">
    <source>
        <dbReference type="EMBL" id="PSO06906.1"/>
    </source>
</evidence>
<gene>
    <name evidence="1" type="ORF">B9Q04_13635</name>
</gene>
<accession>A0A2R6C7Z8</accession>
<dbReference type="AlphaFoldDB" id="A0A2R6C7Z8"/>
<proteinExistence type="predicted"/>
<dbReference type="EMBL" id="NEXF01000368">
    <property type="protein sequence ID" value="PSO06906.1"/>
    <property type="molecule type" value="Genomic_DNA"/>
</dbReference>
<organism evidence="1 2">
    <name type="scientific">Candidatus Marsarchaeota G2 archaeon BE_D</name>
    <dbReference type="NCBI Taxonomy" id="1978158"/>
    <lineage>
        <taxon>Archaea</taxon>
        <taxon>Candidatus Marsarchaeota</taxon>
        <taxon>Candidatus Marsarchaeota group 2</taxon>
    </lineage>
</organism>
<protein>
    <submittedName>
        <fullName evidence="1">Uncharacterized protein</fullName>
    </submittedName>
</protein>
<comment type="caution">
    <text evidence="1">The sequence shown here is derived from an EMBL/GenBank/DDBJ whole genome shotgun (WGS) entry which is preliminary data.</text>
</comment>
<name>A0A2R6C7Z8_9ARCH</name>
<sequence length="65" mass="7714">MTRLPAKADLRGHVNQSFGLRSFVERFLGYLKDGTRVFCNNSKRTLFTSIPEFLEVFAHWYTTWR</sequence>